<keyword evidence="7" id="KW-1015">Disulfide bond</keyword>
<name>A0A0K1E9U1_CHOCO</name>
<dbReference type="PANTHER" id="PTHR33938:SF15">
    <property type="entry name" value="FERULOYL ESTERASE B-RELATED"/>
    <property type="match status" value="1"/>
</dbReference>
<accession>A0A0K1E9U1</accession>
<keyword evidence="2" id="KW-0719">Serine esterase</keyword>
<dbReference type="STRING" id="52.CMC5_017830"/>
<evidence type="ECO:0000313" key="10">
    <source>
        <dbReference type="Proteomes" id="UP000067626"/>
    </source>
</evidence>
<reference evidence="9 10" key="1">
    <citation type="submission" date="2015-07" db="EMBL/GenBank/DDBJ databases">
        <title>Genome analysis of myxobacterium Chondromyces crocatus Cm c5 reveals a high potential for natural compound synthesis and the genetic basis for the loss of fruiting body formation.</title>
        <authorList>
            <person name="Zaburannyi N."/>
            <person name="Bunk B."/>
            <person name="Maier J."/>
            <person name="Overmann J."/>
            <person name="Mueller R."/>
        </authorList>
    </citation>
    <scope>NUCLEOTIDE SEQUENCE [LARGE SCALE GENOMIC DNA]</scope>
    <source>
        <strain evidence="9 10">Cm c5</strain>
    </source>
</reference>
<protein>
    <submittedName>
        <fullName evidence="9">Feruloyl esterase</fullName>
        <ecNumber evidence="9">3.1.1.73</ecNumber>
    </submittedName>
</protein>
<dbReference type="Pfam" id="PF07519">
    <property type="entry name" value="Tannase"/>
    <property type="match status" value="1"/>
</dbReference>
<organism evidence="9 10">
    <name type="scientific">Chondromyces crocatus</name>
    <dbReference type="NCBI Taxonomy" id="52"/>
    <lineage>
        <taxon>Bacteria</taxon>
        <taxon>Pseudomonadati</taxon>
        <taxon>Myxococcota</taxon>
        <taxon>Polyangia</taxon>
        <taxon>Polyangiales</taxon>
        <taxon>Polyangiaceae</taxon>
        <taxon>Chondromyces</taxon>
    </lineage>
</organism>
<dbReference type="AlphaFoldDB" id="A0A0K1E9U1"/>
<evidence type="ECO:0000313" key="9">
    <source>
        <dbReference type="EMBL" id="AKT37641.1"/>
    </source>
</evidence>
<evidence type="ECO:0000256" key="8">
    <source>
        <dbReference type="SAM" id="MobiDB-lite"/>
    </source>
</evidence>
<dbReference type="PANTHER" id="PTHR33938">
    <property type="entry name" value="FERULOYL ESTERASE B-RELATED"/>
    <property type="match status" value="1"/>
</dbReference>
<feature type="region of interest" description="Disordered" evidence="8">
    <location>
        <begin position="510"/>
        <end position="530"/>
    </location>
</feature>
<evidence type="ECO:0000256" key="4">
    <source>
        <dbReference type="ARBA" id="ARBA00022729"/>
    </source>
</evidence>
<dbReference type="Proteomes" id="UP000067626">
    <property type="component" value="Chromosome"/>
</dbReference>
<keyword evidence="6" id="KW-0106">Calcium</keyword>
<evidence type="ECO:0000256" key="6">
    <source>
        <dbReference type="ARBA" id="ARBA00022837"/>
    </source>
</evidence>
<keyword evidence="4" id="KW-0732">Signal</keyword>
<dbReference type="PATRIC" id="fig|52.7.peg.1914"/>
<proteinExistence type="inferred from homology"/>
<feature type="region of interest" description="Disordered" evidence="8">
    <location>
        <begin position="1"/>
        <end position="21"/>
    </location>
</feature>
<dbReference type="EMBL" id="CP012159">
    <property type="protein sequence ID" value="AKT37641.1"/>
    <property type="molecule type" value="Genomic_DNA"/>
</dbReference>
<feature type="compositionally biased region" description="Polar residues" evidence="8">
    <location>
        <begin position="8"/>
        <end position="19"/>
    </location>
</feature>
<keyword evidence="10" id="KW-1185">Reference proteome</keyword>
<evidence type="ECO:0000256" key="7">
    <source>
        <dbReference type="ARBA" id="ARBA00023157"/>
    </source>
</evidence>
<dbReference type="InterPro" id="IPR011118">
    <property type="entry name" value="Tannase/feruloyl_esterase"/>
</dbReference>
<dbReference type="GO" id="GO:0030600">
    <property type="term" value="F:feruloyl esterase activity"/>
    <property type="evidence" value="ECO:0007669"/>
    <property type="project" value="UniProtKB-EC"/>
</dbReference>
<dbReference type="OrthoDB" id="7062032at2"/>
<dbReference type="KEGG" id="ccro:CMC5_017830"/>
<evidence type="ECO:0000256" key="1">
    <source>
        <dbReference type="ARBA" id="ARBA00006249"/>
    </source>
</evidence>
<keyword evidence="3" id="KW-0479">Metal-binding</keyword>
<keyword evidence="5 9" id="KW-0378">Hydrolase</keyword>
<gene>
    <name evidence="9" type="ORF">CMC5_017830</name>
</gene>
<evidence type="ECO:0000256" key="2">
    <source>
        <dbReference type="ARBA" id="ARBA00022487"/>
    </source>
</evidence>
<sequence length="530" mass="56372">MPYHAAVRTTQSHLPSPSCTRPLRKARTMGLRLFGMSMLALLLSACGGSEGNEATPPEPCSGLKGRTFGEGIVDEATSSNGECKVNGSIRTDLRFQIHLPDTWNKKLVFGGGGGWDGMILPFTYSPSTSGGYVLVFSNGGHESDAAVPPFDASFALNNPQAREDFAYLSSHATLLVARDIVRAHYGEAPARSYFEGCSNGGREALMQATHFPEDYDAIVSRAPAYDFTSLLLAFLNNAKQVRHTAGGALDVVKLRLLSNAVLQACDALDGLEDGIVSDPARCTFDPAALRCAPGTEGSDCLTDAQMDTVATVYSPYVLNNGTTLYPGWGPGGESNADGWPMWLGTSATTPMAGQHVLAEGLVKYWLMEEPDYDVSTFVPEEHLDRIAAASAMLDATPDLAAFFAAGRKLILAHGTTDWAISYKSSIDYFEEVSGAVGGAAVRDASMEFFLQPGVQHCQGGDGPDVIDLLEAADRWVEAGERPSAQGLIAEKRDGGGEPTLRRPLCPYPTFPQYKGSGDPASADSFSCVAP</sequence>
<dbReference type="InterPro" id="IPR029058">
    <property type="entry name" value="AB_hydrolase_fold"/>
</dbReference>
<dbReference type="GO" id="GO:0046872">
    <property type="term" value="F:metal ion binding"/>
    <property type="evidence" value="ECO:0007669"/>
    <property type="project" value="UniProtKB-KW"/>
</dbReference>
<dbReference type="Gene3D" id="3.40.50.1820">
    <property type="entry name" value="alpha/beta hydrolase"/>
    <property type="match status" value="1"/>
</dbReference>
<dbReference type="EC" id="3.1.1.73" evidence="9"/>
<dbReference type="SUPFAM" id="SSF53474">
    <property type="entry name" value="alpha/beta-Hydrolases"/>
    <property type="match status" value="1"/>
</dbReference>
<evidence type="ECO:0000256" key="3">
    <source>
        <dbReference type="ARBA" id="ARBA00022723"/>
    </source>
</evidence>
<comment type="similarity">
    <text evidence="1">Belongs to the tannase family.</text>
</comment>
<evidence type="ECO:0000256" key="5">
    <source>
        <dbReference type="ARBA" id="ARBA00022801"/>
    </source>
</evidence>